<dbReference type="AlphaFoldDB" id="A0A9N9R9L8"/>
<accession>A0A9N9R9L8</accession>
<protein>
    <submittedName>
        <fullName evidence="2">Uncharacterized protein</fullName>
    </submittedName>
</protein>
<reference evidence="2" key="2">
    <citation type="submission" date="2022-10" db="EMBL/GenBank/DDBJ databases">
        <authorList>
            <consortium name="ENA_rothamsted_submissions"/>
            <consortium name="culmorum"/>
            <person name="King R."/>
        </authorList>
    </citation>
    <scope>NUCLEOTIDE SEQUENCE</scope>
</reference>
<dbReference type="OrthoDB" id="7395641at2759"/>
<gene>
    <name evidence="2" type="ORF">DIATSA_LOCUS9594</name>
</gene>
<proteinExistence type="predicted"/>
<evidence type="ECO:0000313" key="2">
    <source>
        <dbReference type="EMBL" id="CAG9792020.1"/>
    </source>
</evidence>
<dbReference type="EMBL" id="OU893335">
    <property type="protein sequence ID" value="CAG9792020.1"/>
    <property type="molecule type" value="Genomic_DNA"/>
</dbReference>
<keyword evidence="3" id="KW-1185">Reference proteome</keyword>
<evidence type="ECO:0000313" key="3">
    <source>
        <dbReference type="Proteomes" id="UP001153714"/>
    </source>
</evidence>
<feature type="compositionally biased region" description="Basic and acidic residues" evidence="1">
    <location>
        <begin position="186"/>
        <end position="207"/>
    </location>
</feature>
<dbReference type="Proteomes" id="UP001153714">
    <property type="component" value="Chromosome 4"/>
</dbReference>
<evidence type="ECO:0000256" key="1">
    <source>
        <dbReference type="SAM" id="MobiDB-lite"/>
    </source>
</evidence>
<reference evidence="2" key="1">
    <citation type="submission" date="2021-12" db="EMBL/GenBank/DDBJ databases">
        <authorList>
            <person name="King R."/>
        </authorList>
    </citation>
    <scope>NUCLEOTIDE SEQUENCE</scope>
</reference>
<organism evidence="2 3">
    <name type="scientific">Diatraea saccharalis</name>
    <name type="common">sugarcane borer</name>
    <dbReference type="NCBI Taxonomy" id="40085"/>
    <lineage>
        <taxon>Eukaryota</taxon>
        <taxon>Metazoa</taxon>
        <taxon>Ecdysozoa</taxon>
        <taxon>Arthropoda</taxon>
        <taxon>Hexapoda</taxon>
        <taxon>Insecta</taxon>
        <taxon>Pterygota</taxon>
        <taxon>Neoptera</taxon>
        <taxon>Endopterygota</taxon>
        <taxon>Lepidoptera</taxon>
        <taxon>Glossata</taxon>
        <taxon>Ditrysia</taxon>
        <taxon>Pyraloidea</taxon>
        <taxon>Crambidae</taxon>
        <taxon>Crambinae</taxon>
        <taxon>Diatraea</taxon>
    </lineage>
</organism>
<feature type="compositionally biased region" description="Low complexity" evidence="1">
    <location>
        <begin position="208"/>
        <end position="223"/>
    </location>
</feature>
<sequence>MVRANKCVVDSLTEGLIVGRSGVRDGRRKYDRHLPSTITHVWLHYGTFQLQSSQKLNIVEKEKRKNNLIFFGIQELGKTEIELVDYIKDSIEDAGVHLNSQEIANVQRIGRWTGKKNRPVVVSFCLWKKHLVMKNKTNLPQDIYIKEDFPKEVLEKRRQLKIQADEERKKGNIAFIKYDKLMVKTHSEASRDKRKREDTSSPKESQQKKTTTQTKSAPQPTKTSTNTIAKPGILNYVERTRSASLSALSKN</sequence>
<name>A0A9N9R9L8_9NEOP</name>
<feature type="region of interest" description="Disordered" evidence="1">
    <location>
        <begin position="186"/>
        <end position="236"/>
    </location>
</feature>